<name>A0AAN6S5R2_9PEZI</name>
<protein>
    <submittedName>
        <fullName evidence="1">Uncharacterized protein</fullName>
    </submittedName>
</protein>
<comment type="caution">
    <text evidence="1">The sequence shown here is derived from an EMBL/GenBank/DDBJ whole genome shotgun (WGS) entry which is preliminary data.</text>
</comment>
<dbReference type="AlphaFoldDB" id="A0AAN6S5R2"/>
<gene>
    <name evidence="1" type="ORF">QBC46DRAFT_341057</name>
</gene>
<dbReference type="Proteomes" id="UP001303473">
    <property type="component" value="Unassembled WGS sequence"/>
</dbReference>
<dbReference type="EMBL" id="MU853790">
    <property type="protein sequence ID" value="KAK3940866.1"/>
    <property type="molecule type" value="Genomic_DNA"/>
</dbReference>
<evidence type="ECO:0000313" key="1">
    <source>
        <dbReference type="EMBL" id="KAK3940866.1"/>
    </source>
</evidence>
<accession>A0AAN6S5R2</accession>
<evidence type="ECO:0000313" key="2">
    <source>
        <dbReference type="Proteomes" id="UP001303473"/>
    </source>
</evidence>
<reference evidence="2" key="1">
    <citation type="journal article" date="2023" name="Mol. Phylogenet. Evol.">
        <title>Genome-scale phylogeny and comparative genomics of the fungal order Sordariales.</title>
        <authorList>
            <person name="Hensen N."/>
            <person name="Bonometti L."/>
            <person name="Westerberg I."/>
            <person name="Brannstrom I.O."/>
            <person name="Guillou S."/>
            <person name="Cros-Aarteil S."/>
            <person name="Calhoun S."/>
            <person name="Haridas S."/>
            <person name="Kuo A."/>
            <person name="Mondo S."/>
            <person name="Pangilinan J."/>
            <person name="Riley R."/>
            <person name="LaButti K."/>
            <person name="Andreopoulos B."/>
            <person name="Lipzen A."/>
            <person name="Chen C."/>
            <person name="Yan M."/>
            <person name="Daum C."/>
            <person name="Ng V."/>
            <person name="Clum A."/>
            <person name="Steindorff A."/>
            <person name="Ohm R.A."/>
            <person name="Martin F."/>
            <person name="Silar P."/>
            <person name="Natvig D.O."/>
            <person name="Lalanne C."/>
            <person name="Gautier V."/>
            <person name="Ament-Velasquez S.L."/>
            <person name="Kruys A."/>
            <person name="Hutchinson M.I."/>
            <person name="Powell A.J."/>
            <person name="Barry K."/>
            <person name="Miller A.N."/>
            <person name="Grigoriev I.V."/>
            <person name="Debuchy R."/>
            <person name="Gladieux P."/>
            <person name="Hiltunen Thoren M."/>
            <person name="Johannesson H."/>
        </authorList>
    </citation>
    <scope>NUCLEOTIDE SEQUENCE [LARGE SCALE GENOMIC DNA]</scope>
    <source>
        <strain evidence="2">CBS 340.73</strain>
    </source>
</reference>
<keyword evidence="2" id="KW-1185">Reference proteome</keyword>
<sequence length="61" mass="6747">MEALSVLGDDEWRTRSGAFANWCHKSMTEKEGMTDAVATNLEESVTEPVGHLVQYAIEPAH</sequence>
<proteinExistence type="predicted"/>
<organism evidence="1 2">
    <name type="scientific">Diplogelasinospora grovesii</name>
    <dbReference type="NCBI Taxonomy" id="303347"/>
    <lineage>
        <taxon>Eukaryota</taxon>
        <taxon>Fungi</taxon>
        <taxon>Dikarya</taxon>
        <taxon>Ascomycota</taxon>
        <taxon>Pezizomycotina</taxon>
        <taxon>Sordariomycetes</taxon>
        <taxon>Sordariomycetidae</taxon>
        <taxon>Sordariales</taxon>
        <taxon>Diplogelasinosporaceae</taxon>
        <taxon>Diplogelasinospora</taxon>
    </lineage>
</organism>